<protein>
    <recommendedName>
        <fullName evidence="3">Core-2/I-Branching enzyme</fullName>
    </recommendedName>
</protein>
<proteinExistence type="predicted"/>
<keyword evidence="2" id="KW-1185">Reference proteome</keyword>
<reference evidence="1 2" key="1">
    <citation type="submission" date="2020-05" db="EMBL/GenBank/DDBJ databases">
        <title>MicrobeNet Type strains.</title>
        <authorList>
            <person name="Nicholson A.C."/>
        </authorList>
    </citation>
    <scope>NUCLEOTIDE SEQUENCE [LARGE SCALE GENOMIC DNA]</scope>
    <source>
        <strain evidence="1 2">JCM 14547</strain>
    </source>
</reference>
<evidence type="ECO:0000313" key="2">
    <source>
        <dbReference type="Proteomes" id="UP000555552"/>
    </source>
</evidence>
<accession>A0A849BMQ4</accession>
<dbReference type="EMBL" id="JABEMA010000011">
    <property type="protein sequence ID" value="NNH21894.1"/>
    <property type="molecule type" value="Genomic_DNA"/>
</dbReference>
<dbReference type="RefSeq" id="WP_171201753.1">
    <property type="nucleotide sequence ID" value="NZ_BAAANP010000021.1"/>
</dbReference>
<evidence type="ECO:0000313" key="1">
    <source>
        <dbReference type="EMBL" id="NNH21894.1"/>
    </source>
</evidence>
<dbReference type="Proteomes" id="UP000555552">
    <property type="component" value="Unassembled WGS sequence"/>
</dbReference>
<dbReference type="AlphaFoldDB" id="A0A849BMQ4"/>
<gene>
    <name evidence="1" type="ORF">HLB09_02090</name>
</gene>
<name>A0A849BMQ4_9ACTN</name>
<comment type="caution">
    <text evidence="1">The sequence shown here is derived from an EMBL/GenBank/DDBJ whole genome shotgun (WGS) entry which is preliminary data.</text>
</comment>
<evidence type="ECO:0008006" key="3">
    <source>
        <dbReference type="Google" id="ProtNLM"/>
    </source>
</evidence>
<organism evidence="1 2">
    <name type="scientific">Pseudokineococcus marinus</name>
    <dbReference type="NCBI Taxonomy" id="351215"/>
    <lineage>
        <taxon>Bacteria</taxon>
        <taxon>Bacillati</taxon>
        <taxon>Actinomycetota</taxon>
        <taxon>Actinomycetes</taxon>
        <taxon>Kineosporiales</taxon>
        <taxon>Kineosporiaceae</taxon>
        <taxon>Pseudokineococcus</taxon>
    </lineage>
</organism>
<sequence>MTSAQEDRSTGRAPVVCYVVLCHDDAPAALSLVGAIRATSPHAQVLLRHDQPVGYLDGEDADAVGATLLRSRIRVTWGGWSLVEAMLEASAHAVDVLEADLVVLVSGRDRPVRHLGRWEEELLDTGVDALLDVDPSPDPARHLYRWATWQRPRVVPRLVGRLGRRLWQRGPARWQRRVLAYPTSRDGVWAIGLRLRHDPVAALGLRYIKGSQWMVLSAAAVRAATDQRTAVARRVFARTRIPDESYVQSVVSADPDLRTRRGRTTYTVFPPGSASPRDLRAADVPAAVASGAAFARKIPAGAAGRAVVTACDAAARP</sequence>